<accession>A0A150I096</accession>
<reference evidence="1 2" key="1">
    <citation type="journal article" date="2016" name="Sci. Rep.">
        <title>Genomic and phenotypic characterization of the species Acinetobacter venetianus.</title>
        <authorList>
            <person name="Fondi M."/>
            <person name="Maida I."/>
            <person name="Perrin E."/>
            <person name="Orlandini V."/>
            <person name="La Torre L."/>
            <person name="Bosi E."/>
            <person name="Negroni A."/>
            <person name="Zanaroli G."/>
            <person name="Fava F."/>
            <person name="Decorosi F."/>
            <person name="Giovannetti L."/>
            <person name="Viti C."/>
            <person name="Vaneechoutte M."/>
            <person name="Dijkshoorn L."/>
            <person name="Fani R."/>
        </authorList>
    </citation>
    <scope>NUCLEOTIDE SEQUENCE [LARGE SCALE GENOMIC DNA]</scope>
    <source>
        <strain evidence="1 2">LUH5627</strain>
    </source>
</reference>
<proteinExistence type="predicted"/>
<dbReference type="Proteomes" id="UP000075680">
    <property type="component" value="Unassembled WGS sequence"/>
</dbReference>
<sequence>MYKLNISTPGFLQASLPISEDVANWLSKRLEGRDIQREDLLNKMGYPVGVGSNSGSILDSVYNFAKHILNESKAEQFNVQIEAIPAHPKMDSIFSAASILPEHGRSIIVIFKDKQVMSDVEYCNKCKEWHTPKGDLKESHIHQWAYTDDFYNLLNLPEFPKARSDNGEKSRDLADSLAQMFLLKALLIAAKSETGSSRSFF</sequence>
<dbReference type="AlphaFoldDB" id="A0A150I096"/>
<comment type="caution">
    <text evidence="1">The sequence shown here is derived from an EMBL/GenBank/DDBJ whole genome shotgun (WGS) entry which is preliminary data.</text>
</comment>
<organism evidence="1 2">
    <name type="scientific">Acinetobacter venetianus</name>
    <dbReference type="NCBI Taxonomy" id="52133"/>
    <lineage>
        <taxon>Bacteria</taxon>
        <taxon>Pseudomonadati</taxon>
        <taxon>Pseudomonadota</taxon>
        <taxon>Gammaproteobacteria</taxon>
        <taxon>Moraxellales</taxon>
        <taxon>Moraxellaceae</taxon>
        <taxon>Acinetobacter</taxon>
    </lineage>
</organism>
<dbReference type="RefSeq" id="WP_061518329.1">
    <property type="nucleotide sequence ID" value="NZ_JRUE01000081.1"/>
</dbReference>
<gene>
    <name evidence="1" type="ORF">AVENLUH5627_00947</name>
</gene>
<name>A0A150I096_9GAMM</name>
<dbReference type="EMBL" id="JRUE01000081">
    <property type="protein sequence ID" value="KXZ72779.1"/>
    <property type="molecule type" value="Genomic_DNA"/>
</dbReference>
<dbReference type="PATRIC" id="fig|52133.18.peg.980"/>
<protein>
    <submittedName>
        <fullName evidence="1">Uncharacterized protein</fullName>
    </submittedName>
</protein>
<evidence type="ECO:0000313" key="2">
    <source>
        <dbReference type="Proteomes" id="UP000075680"/>
    </source>
</evidence>
<evidence type="ECO:0000313" key="1">
    <source>
        <dbReference type="EMBL" id="KXZ72779.1"/>
    </source>
</evidence>